<protein>
    <submittedName>
        <fullName evidence="1">Unannotated protein</fullName>
    </submittedName>
</protein>
<sequence>MTDVVQRFPGHATGQRAVADNGHDVTIHLSSHLERSRDTIGPRERAGGVRALNDVVLRLAALGVSRESPTRAQVGKVLTTGNEFVHVRLMSGVPNNGVFGRIENSMNCQRQLDNAKVRPKVPARTRNLSDEKLANLSRKFS</sequence>
<dbReference type="EMBL" id="CAEZTD010000008">
    <property type="protein sequence ID" value="CAB4553027.1"/>
    <property type="molecule type" value="Genomic_DNA"/>
</dbReference>
<gene>
    <name evidence="1" type="ORF">UFOPK1591_00177</name>
</gene>
<name>A0A6J6CP02_9ZZZZ</name>
<proteinExistence type="predicted"/>
<evidence type="ECO:0000313" key="1">
    <source>
        <dbReference type="EMBL" id="CAB4553027.1"/>
    </source>
</evidence>
<organism evidence="1">
    <name type="scientific">freshwater metagenome</name>
    <dbReference type="NCBI Taxonomy" id="449393"/>
    <lineage>
        <taxon>unclassified sequences</taxon>
        <taxon>metagenomes</taxon>
        <taxon>ecological metagenomes</taxon>
    </lineage>
</organism>
<reference evidence="1" key="1">
    <citation type="submission" date="2020-05" db="EMBL/GenBank/DDBJ databases">
        <authorList>
            <person name="Chiriac C."/>
            <person name="Salcher M."/>
            <person name="Ghai R."/>
            <person name="Kavagutti S V."/>
        </authorList>
    </citation>
    <scope>NUCLEOTIDE SEQUENCE</scope>
</reference>
<accession>A0A6J6CP02</accession>
<dbReference type="AlphaFoldDB" id="A0A6J6CP02"/>